<evidence type="ECO:0000313" key="1">
    <source>
        <dbReference type="EMBL" id="CAE8586295.1"/>
    </source>
</evidence>
<dbReference type="AlphaFoldDB" id="A0A813DCP3"/>
<organism evidence="1 2">
    <name type="scientific">Polarella glacialis</name>
    <name type="common">Dinoflagellate</name>
    <dbReference type="NCBI Taxonomy" id="89957"/>
    <lineage>
        <taxon>Eukaryota</taxon>
        <taxon>Sar</taxon>
        <taxon>Alveolata</taxon>
        <taxon>Dinophyceae</taxon>
        <taxon>Suessiales</taxon>
        <taxon>Suessiaceae</taxon>
        <taxon>Polarella</taxon>
    </lineage>
</organism>
<reference evidence="1" key="1">
    <citation type="submission" date="2021-02" db="EMBL/GenBank/DDBJ databases">
        <authorList>
            <person name="Dougan E. K."/>
            <person name="Rhodes N."/>
            <person name="Thang M."/>
            <person name="Chan C."/>
        </authorList>
    </citation>
    <scope>NUCLEOTIDE SEQUENCE</scope>
</reference>
<evidence type="ECO:0000313" key="2">
    <source>
        <dbReference type="Proteomes" id="UP000654075"/>
    </source>
</evidence>
<dbReference type="Proteomes" id="UP000654075">
    <property type="component" value="Unassembled WGS sequence"/>
</dbReference>
<sequence length="119" mass="13832">MAEIMQKWAKELSITDKVKVGSDKNWRDIMTSSRFSMNPRGYGRTSYHLAETLQMGLTPIHLYIDIPWALYMDLYQKAGIGFNTNITGFRPCCCNSHDVRCCFVEKVLLHQQLQQQLQQ</sequence>
<keyword evidence="2" id="KW-1185">Reference proteome</keyword>
<comment type="caution">
    <text evidence="1">The sequence shown here is derived from an EMBL/GenBank/DDBJ whole genome shotgun (WGS) entry which is preliminary data.</text>
</comment>
<accession>A0A813DCP3</accession>
<proteinExistence type="predicted"/>
<gene>
    <name evidence="1" type="ORF">PGLA1383_LOCUS5170</name>
</gene>
<dbReference type="EMBL" id="CAJNNV010002005">
    <property type="protein sequence ID" value="CAE8586295.1"/>
    <property type="molecule type" value="Genomic_DNA"/>
</dbReference>
<name>A0A813DCP3_POLGL</name>
<protein>
    <submittedName>
        <fullName evidence="1">Uncharacterized protein</fullName>
    </submittedName>
</protein>
<dbReference type="OrthoDB" id="1924787at2759"/>